<name>A0ABR0JWB8_9EURO</name>
<dbReference type="Proteomes" id="UP001345013">
    <property type="component" value="Unassembled WGS sequence"/>
</dbReference>
<keyword evidence="3" id="KW-1185">Reference proteome</keyword>
<reference evidence="2 3" key="1">
    <citation type="submission" date="2023-08" db="EMBL/GenBank/DDBJ databases">
        <title>Black Yeasts Isolated from many extreme environments.</title>
        <authorList>
            <person name="Coleine C."/>
            <person name="Stajich J.E."/>
            <person name="Selbmann L."/>
        </authorList>
    </citation>
    <scope>NUCLEOTIDE SEQUENCE [LARGE SCALE GENOMIC DNA]</scope>
    <source>
        <strain evidence="2 3">CCFEE 5885</strain>
    </source>
</reference>
<sequence>MKVQTYVLSTFLFALLPPGVFAGPIAAIAAFVAVTGTAIGTIVFGVLEEDKKNDRKEKSEASTSSMASVSASLSLIAASEASSASVRASDESKAMAQVASITSAQAAALSSLDPALNVFTFDDPATRSKRSIQPEETSTPYLSHLMRRMDLNRRTIAINSTGWPIAPVGVLQFNFDNCALDLRAHLTNGGFINVFQPEGEPQTVQADHIPPNCMVLANVILASGGIGGAQPIAFGTASLKWLHVTDQEINDLKAFLQSGGKGPIPP</sequence>
<evidence type="ECO:0000256" key="1">
    <source>
        <dbReference type="SAM" id="SignalP"/>
    </source>
</evidence>
<accession>A0ABR0JWB8</accession>
<keyword evidence="1" id="KW-0732">Signal</keyword>
<gene>
    <name evidence="2" type="ORF">LTR24_009945</name>
</gene>
<protein>
    <submittedName>
        <fullName evidence="2">Uncharacterized protein</fullName>
    </submittedName>
</protein>
<evidence type="ECO:0000313" key="3">
    <source>
        <dbReference type="Proteomes" id="UP001345013"/>
    </source>
</evidence>
<dbReference type="EMBL" id="JAVRRG010000253">
    <property type="protein sequence ID" value="KAK5075717.1"/>
    <property type="molecule type" value="Genomic_DNA"/>
</dbReference>
<feature type="signal peptide" evidence="1">
    <location>
        <begin position="1"/>
        <end position="22"/>
    </location>
</feature>
<evidence type="ECO:0000313" key="2">
    <source>
        <dbReference type="EMBL" id="KAK5075717.1"/>
    </source>
</evidence>
<feature type="chain" id="PRO_5046811472" evidence="1">
    <location>
        <begin position="23"/>
        <end position="266"/>
    </location>
</feature>
<proteinExistence type="predicted"/>
<comment type="caution">
    <text evidence="2">The sequence shown here is derived from an EMBL/GenBank/DDBJ whole genome shotgun (WGS) entry which is preliminary data.</text>
</comment>
<organism evidence="2 3">
    <name type="scientific">Lithohypha guttulata</name>
    <dbReference type="NCBI Taxonomy" id="1690604"/>
    <lineage>
        <taxon>Eukaryota</taxon>
        <taxon>Fungi</taxon>
        <taxon>Dikarya</taxon>
        <taxon>Ascomycota</taxon>
        <taxon>Pezizomycotina</taxon>
        <taxon>Eurotiomycetes</taxon>
        <taxon>Chaetothyriomycetidae</taxon>
        <taxon>Chaetothyriales</taxon>
        <taxon>Trichomeriaceae</taxon>
        <taxon>Lithohypha</taxon>
    </lineage>
</organism>